<dbReference type="GO" id="GO:0005509">
    <property type="term" value="F:calcium ion binding"/>
    <property type="evidence" value="ECO:0007669"/>
    <property type="project" value="InterPro"/>
</dbReference>
<dbReference type="InterPro" id="IPR009030">
    <property type="entry name" value="Growth_fac_rcpt_cys_sf"/>
</dbReference>
<feature type="transmembrane region" description="Helical" evidence="8">
    <location>
        <begin position="989"/>
        <end position="1014"/>
    </location>
</feature>
<feature type="region of interest" description="Disordered" evidence="7">
    <location>
        <begin position="375"/>
        <end position="436"/>
    </location>
</feature>
<keyword evidence="1 6" id="KW-0245">EGF-like domain</keyword>
<dbReference type="PROSITE" id="PS50026">
    <property type="entry name" value="EGF_3"/>
    <property type="match status" value="2"/>
</dbReference>
<dbReference type="AlphaFoldDB" id="A0A7K9DJN1"/>
<keyword evidence="8" id="KW-1133">Transmembrane helix</keyword>
<dbReference type="InterPro" id="IPR048290">
    <property type="entry name" value="ZP_chr"/>
</dbReference>
<dbReference type="Gene3D" id="2.60.40.10">
    <property type="entry name" value="Immunoglobulins"/>
    <property type="match status" value="1"/>
</dbReference>
<comment type="caution">
    <text evidence="12">The sequence shown here is derived from an EMBL/GenBank/DDBJ whole genome shotgun (WGS) entry which is preliminary data.</text>
</comment>
<dbReference type="Gene3D" id="2.10.25.10">
    <property type="entry name" value="Laminin"/>
    <property type="match status" value="2"/>
</dbReference>
<dbReference type="InterPro" id="IPR000082">
    <property type="entry name" value="SEA_dom"/>
</dbReference>
<keyword evidence="13" id="KW-1185">Reference proteome</keyword>
<evidence type="ECO:0000256" key="8">
    <source>
        <dbReference type="SAM" id="Phobius"/>
    </source>
</evidence>
<dbReference type="SMART" id="SM00181">
    <property type="entry name" value="EGF"/>
    <property type="match status" value="2"/>
</dbReference>
<organism evidence="12 13">
    <name type="scientific">Hemiprocne comata</name>
    <dbReference type="NCBI Taxonomy" id="243314"/>
    <lineage>
        <taxon>Eukaryota</taxon>
        <taxon>Metazoa</taxon>
        <taxon>Chordata</taxon>
        <taxon>Craniata</taxon>
        <taxon>Vertebrata</taxon>
        <taxon>Euteleostomi</taxon>
        <taxon>Archelosauria</taxon>
        <taxon>Archosauria</taxon>
        <taxon>Dinosauria</taxon>
        <taxon>Saurischia</taxon>
        <taxon>Theropoda</taxon>
        <taxon>Coelurosauria</taxon>
        <taxon>Aves</taxon>
        <taxon>Neognathae</taxon>
        <taxon>Neoaves</taxon>
        <taxon>Strisores</taxon>
        <taxon>Apodiformes</taxon>
        <taxon>Apodidae</taxon>
        <taxon>Hemiprocninae</taxon>
        <taxon>Hemiprocne</taxon>
    </lineage>
</organism>
<dbReference type="InterPro" id="IPR001881">
    <property type="entry name" value="EGF-like_Ca-bd_dom"/>
</dbReference>
<evidence type="ECO:0000256" key="4">
    <source>
        <dbReference type="ARBA" id="ARBA00023157"/>
    </source>
</evidence>
<dbReference type="SUPFAM" id="SSF57184">
    <property type="entry name" value="Growth factor receptor domain"/>
    <property type="match status" value="1"/>
</dbReference>
<dbReference type="SUPFAM" id="SSF82671">
    <property type="entry name" value="SEA domain"/>
    <property type="match status" value="1"/>
</dbReference>
<dbReference type="InterPro" id="IPR036116">
    <property type="entry name" value="FN3_sf"/>
</dbReference>
<dbReference type="OrthoDB" id="10040649at2759"/>
<dbReference type="CDD" id="cd00054">
    <property type="entry name" value="EGF_CA"/>
    <property type="match status" value="3"/>
</dbReference>
<feature type="region of interest" description="Disordered" evidence="7">
    <location>
        <begin position="656"/>
        <end position="691"/>
    </location>
</feature>
<keyword evidence="8" id="KW-0812">Transmembrane</keyword>
<name>A0A7K9DJN1_9AVES</name>
<dbReference type="InterPro" id="IPR055356">
    <property type="entry name" value="ZP-N"/>
</dbReference>
<dbReference type="PANTHER" id="PTHR14002">
    <property type="entry name" value="ENDOGLIN/TGF-BETA RECEPTOR TYPE III"/>
    <property type="match status" value="1"/>
</dbReference>
<dbReference type="FunFam" id="2.10.25.10:FF:000038">
    <property type="entry name" value="Fibrillin 2"/>
    <property type="match status" value="2"/>
</dbReference>
<accession>A0A7K9DJN1</accession>
<dbReference type="Gene3D" id="2.60.40.3210">
    <property type="entry name" value="Zona pellucida, ZP-N domain"/>
    <property type="match status" value="1"/>
</dbReference>
<dbReference type="InterPro" id="IPR013783">
    <property type="entry name" value="Ig-like_fold"/>
</dbReference>
<feature type="domain" description="EGF-like" evidence="10">
    <location>
        <begin position="617"/>
        <end position="655"/>
    </location>
</feature>
<dbReference type="Proteomes" id="UP000518305">
    <property type="component" value="Unassembled WGS sequence"/>
</dbReference>
<dbReference type="InterPro" id="IPR000742">
    <property type="entry name" value="EGF"/>
</dbReference>
<gene>
    <name evidence="12" type="primary">Umodl1</name>
    <name evidence="12" type="ORF">HEMCOM_R13035</name>
</gene>
<evidence type="ECO:0000256" key="2">
    <source>
        <dbReference type="ARBA" id="ARBA00022729"/>
    </source>
</evidence>
<dbReference type="InterPro" id="IPR049883">
    <property type="entry name" value="NOTCH1_EGF-like"/>
</dbReference>
<feature type="non-terminal residue" evidence="12">
    <location>
        <position position="1037"/>
    </location>
</feature>
<dbReference type="PROSITE" id="PS01187">
    <property type="entry name" value="EGF_CA"/>
    <property type="match status" value="3"/>
</dbReference>
<evidence type="ECO:0000256" key="3">
    <source>
        <dbReference type="ARBA" id="ARBA00022737"/>
    </source>
</evidence>
<keyword evidence="4" id="KW-1015">Disulfide bond</keyword>
<evidence type="ECO:0000256" key="6">
    <source>
        <dbReference type="PROSITE-ProRule" id="PRU00076"/>
    </source>
</evidence>
<dbReference type="InterPro" id="IPR055355">
    <property type="entry name" value="ZP-C"/>
</dbReference>
<protein>
    <submittedName>
        <fullName evidence="12">UROL1 protein</fullName>
    </submittedName>
</protein>
<dbReference type="PANTHER" id="PTHR14002:SF22">
    <property type="entry name" value="UROMODULIN-LIKE 1"/>
    <property type="match status" value="1"/>
</dbReference>
<evidence type="ECO:0000259" key="11">
    <source>
        <dbReference type="PROSITE" id="PS51034"/>
    </source>
</evidence>
<dbReference type="SMART" id="SM00179">
    <property type="entry name" value="EGF_CA"/>
    <property type="match status" value="3"/>
</dbReference>
<dbReference type="Pfam" id="PF07645">
    <property type="entry name" value="EGF_CA"/>
    <property type="match status" value="3"/>
</dbReference>
<dbReference type="InterPro" id="IPR042235">
    <property type="entry name" value="ZP-C_dom"/>
</dbReference>
<keyword evidence="2" id="KW-0732">Signal</keyword>
<feature type="domain" description="ZP" evidence="11">
    <location>
        <begin position="710"/>
        <end position="952"/>
    </location>
</feature>
<dbReference type="Gene3D" id="2.60.40.4100">
    <property type="entry name" value="Zona pellucida, ZP-C domain"/>
    <property type="match status" value="1"/>
</dbReference>
<evidence type="ECO:0000256" key="1">
    <source>
        <dbReference type="ARBA" id="ARBA00022536"/>
    </source>
</evidence>
<dbReference type="InterPro" id="IPR036364">
    <property type="entry name" value="SEA_dom_sf"/>
</dbReference>
<reference evidence="12 13" key="1">
    <citation type="submission" date="2019-09" db="EMBL/GenBank/DDBJ databases">
        <title>Bird 10,000 Genomes (B10K) Project - Family phase.</title>
        <authorList>
            <person name="Zhang G."/>
        </authorList>
    </citation>
    <scope>NUCLEOTIDE SEQUENCE [LARGE SCALE GENOMIC DNA]</scope>
    <source>
        <strain evidence="12">B10K-DU-001-23</strain>
        <tissue evidence="12">Muscle</tissue>
    </source>
</reference>
<evidence type="ECO:0000256" key="5">
    <source>
        <dbReference type="ARBA" id="ARBA00023180"/>
    </source>
</evidence>
<dbReference type="Pfam" id="PF23344">
    <property type="entry name" value="ZP-N"/>
    <property type="match status" value="1"/>
</dbReference>
<dbReference type="PROSITE" id="PS51034">
    <property type="entry name" value="ZP_2"/>
    <property type="match status" value="1"/>
</dbReference>
<dbReference type="SMART" id="SM00241">
    <property type="entry name" value="ZP"/>
    <property type="match status" value="1"/>
</dbReference>
<evidence type="ECO:0000313" key="12">
    <source>
        <dbReference type="EMBL" id="NXG64844.1"/>
    </source>
</evidence>
<sequence>DVNECSYAEFNTCPENNTCINLEGYYSCDPQREHADVNTRNLSTSKEDPSAVRNHRIFSVTSYSFEMSWHVASALNHTFQVQVFKGKEIVQNLKTEEMKMDVSGLEAGVMYSVEISYETCGKTSISHQNVKTEAKIFGITMRILNYNFTDDFHNASSSAYEEFSRLLLTQLENSFPPNISALYQSGNLKVQIESLQAGSSIVRLRITVQDPEFPVDASTFAPVLSYLHNGSALLVDQQNTVVEDWDECASLAENDCSMFAECINLMGSYLCRCKTTMDTNPSRPGRNCEGEIVDPPTETMAPEITNSTELASEELSPAGPASPATTEMVEAVGSELSTAVHLPVALPLGDKQAPHGHSPTNASPAAWREVLAPQMGFGRDNSPKPKGTAASEEPAMSTEQQLAVSPSQQSSAAEASPGASQREAALTNVPTGTAEQEQLNSPLLVFPNQTASVPTGSHTSFGTETWYRSLTVSGLESGALYTVGVRADVCREENKLVHQKVKTGSLIEKQKLSGVVRITNVKYSLGFSNTSSEEYQTFSQLFLDEVYKSLPLEVLQQMDAGLIKVLITGITNGSTVVSFNLLIAEDVDIYNIITTFRDAFEHSSYFTVDKSSLSINDYDECESEDDDCSPDASCRNTFGFYQCSCNEGFADVHPERPGRNSLEDTMSSSVVLPPLTRDPVSTPKVSPQASPVPLIQPAQEISIKDAVRVFCEIEKIVLAVQKRFLEQESIPETSLYLGEPRCNVSISNGTHVVLQAGWSDCGTEVETNMTNTVVKNILRNGFSAQGVIHHLKVASPIHCVFQNNLLTSSGYTAEGIYTVFEDLHGSGHFRTEMQLFIGNSPIPKNFSVSASDDILIEVGIQRADSKLKVVLTDCWATPTNNSVDPLSFAFISNSCPIPNTYTTLVENGNSSKAQFKMKIFSFVNSSVVYLHCKIRICVETPGSTCRTRCHAVRSLKTGETIAAHRTSWGPLCKSAVSDLKREKEAGIGVGYTILIIFAVFGFVLGFVSLLIFHYQRKTGRYNFRIKSDNFSYQVFYD</sequence>
<feature type="non-terminal residue" evidence="12">
    <location>
        <position position="1"/>
    </location>
</feature>
<feature type="compositionally biased region" description="Low complexity" evidence="7">
    <location>
        <begin position="400"/>
        <end position="421"/>
    </location>
</feature>
<feature type="domain" description="EGF-like" evidence="10">
    <location>
        <begin position="244"/>
        <end position="289"/>
    </location>
</feature>
<dbReference type="PRINTS" id="PR00023">
    <property type="entry name" value="ZPELLUCIDA"/>
</dbReference>
<feature type="domain" description="SEA" evidence="9">
    <location>
        <begin position="133"/>
        <end position="247"/>
    </location>
</feature>
<dbReference type="PROSITE" id="PS00010">
    <property type="entry name" value="ASX_HYDROXYL"/>
    <property type="match status" value="2"/>
</dbReference>
<keyword evidence="8" id="KW-0472">Membrane</keyword>
<feature type="domain" description="SEA" evidence="9">
    <location>
        <begin position="508"/>
        <end position="620"/>
    </location>
</feature>
<dbReference type="SUPFAM" id="SSF49265">
    <property type="entry name" value="Fibronectin type III"/>
    <property type="match status" value="1"/>
</dbReference>
<dbReference type="GO" id="GO:0071944">
    <property type="term" value="C:cell periphery"/>
    <property type="evidence" value="ECO:0007669"/>
    <property type="project" value="UniProtKB-ARBA"/>
</dbReference>
<keyword evidence="5" id="KW-0325">Glycoprotein</keyword>
<evidence type="ECO:0000259" key="10">
    <source>
        <dbReference type="PROSITE" id="PS50026"/>
    </source>
</evidence>
<evidence type="ECO:0000259" key="9">
    <source>
        <dbReference type="PROSITE" id="PS50024"/>
    </source>
</evidence>
<dbReference type="EMBL" id="VWZJ01011351">
    <property type="protein sequence ID" value="NXG64844.1"/>
    <property type="molecule type" value="Genomic_DNA"/>
</dbReference>
<keyword evidence="3" id="KW-0677">Repeat</keyword>
<dbReference type="InterPro" id="IPR001507">
    <property type="entry name" value="ZP_dom"/>
</dbReference>
<comment type="caution">
    <text evidence="6">Lacks conserved residue(s) required for the propagation of feature annotation.</text>
</comment>
<dbReference type="InterPro" id="IPR000152">
    <property type="entry name" value="EGF-type_Asp/Asn_hydroxyl_site"/>
</dbReference>
<proteinExistence type="predicted"/>
<dbReference type="Pfam" id="PF00100">
    <property type="entry name" value="Zona_pellucida"/>
    <property type="match status" value="1"/>
</dbReference>
<evidence type="ECO:0000256" key="7">
    <source>
        <dbReference type="SAM" id="MobiDB-lite"/>
    </source>
</evidence>
<evidence type="ECO:0000313" key="13">
    <source>
        <dbReference type="Proteomes" id="UP000518305"/>
    </source>
</evidence>
<dbReference type="InterPro" id="IPR018097">
    <property type="entry name" value="EGF_Ca-bd_CS"/>
</dbReference>
<dbReference type="PROSITE" id="PS50024">
    <property type="entry name" value="SEA"/>
    <property type="match status" value="2"/>
</dbReference>